<dbReference type="GO" id="GO:0004385">
    <property type="term" value="F:GMP kinase activity"/>
    <property type="evidence" value="ECO:0007669"/>
    <property type="project" value="UniProtKB-UniRule"/>
</dbReference>
<evidence type="ECO:0000256" key="13">
    <source>
        <dbReference type="HAMAP-Rule" id="MF_00328"/>
    </source>
</evidence>
<evidence type="ECO:0000256" key="2">
    <source>
        <dbReference type="ARBA" id="ARBA00004496"/>
    </source>
</evidence>
<evidence type="ECO:0000256" key="12">
    <source>
        <dbReference type="ARBA" id="ARBA00048594"/>
    </source>
</evidence>
<dbReference type="FunFam" id="3.30.63.10:FF:000005">
    <property type="entry name" value="Guanylate kinase"/>
    <property type="match status" value="1"/>
</dbReference>
<accession>A0A251ZVK1</accession>
<comment type="catalytic activity">
    <reaction evidence="12 13">
        <text>GMP + ATP = GDP + ADP</text>
        <dbReference type="Rhea" id="RHEA:20780"/>
        <dbReference type="ChEBI" id="CHEBI:30616"/>
        <dbReference type="ChEBI" id="CHEBI:58115"/>
        <dbReference type="ChEBI" id="CHEBI:58189"/>
        <dbReference type="ChEBI" id="CHEBI:456216"/>
        <dbReference type="EC" id="2.7.4.8"/>
    </reaction>
</comment>
<evidence type="ECO:0000256" key="10">
    <source>
        <dbReference type="ARBA" id="ARBA00022840"/>
    </source>
</evidence>
<dbReference type="InterPro" id="IPR017665">
    <property type="entry name" value="Guanylate_kinase"/>
</dbReference>
<evidence type="ECO:0000256" key="8">
    <source>
        <dbReference type="ARBA" id="ARBA00022741"/>
    </source>
</evidence>
<comment type="caution">
    <text evidence="15">The sequence shown here is derived from an EMBL/GenBank/DDBJ whole genome shotgun (WGS) entry which is preliminary data.</text>
</comment>
<feature type="domain" description="Guanylate kinase-like" evidence="14">
    <location>
        <begin position="16"/>
        <end position="195"/>
    </location>
</feature>
<dbReference type="AlphaFoldDB" id="A0A251ZVK1"/>
<dbReference type="PROSITE" id="PS00856">
    <property type="entry name" value="GUANYLATE_KINASE_1"/>
    <property type="match status" value="1"/>
</dbReference>
<organism evidence="15 16">
    <name type="scientific">Commensalibacter intestini</name>
    <dbReference type="NCBI Taxonomy" id="479936"/>
    <lineage>
        <taxon>Bacteria</taxon>
        <taxon>Pseudomonadati</taxon>
        <taxon>Pseudomonadota</taxon>
        <taxon>Alphaproteobacteria</taxon>
        <taxon>Acetobacterales</taxon>
        <taxon>Acetobacteraceae</taxon>
    </lineage>
</organism>
<dbReference type="CDD" id="cd00071">
    <property type="entry name" value="GMPK"/>
    <property type="match status" value="1"/>
</dbReference>
<dbReference type="PANTHER" id="PTHR23117">
    <property type="entry name" value="GUANYLATE KINASE-RELATED"/>
    <property type="match status" value="1"/>
</dbReference>
<keyword evidence="8 13" id="KW-0547">Nucleotide-binding</keyword>
<keyword evidence="7 13" id="KW-0808">Transferase</keyword>
<name>A0A251ZVK1_9PROT</name>
<proteinExistence type="inferred from homology"/>
<comment type="function">
    <text evidence="1 13">Essential for recycling GMP and indirectly, cGMP.</text>
</comment>
<protein>
    <recommendedName>
        <fullName evidence="5 13">Guanylate kinase</fullName>
        <ecNumber evidence="4 13">2.7.4.8</ecNumber>
    </recommendedName>
    <alternativeName>
        <fullName evidence="11 13">GMP kinase</fullName>
    </alternativeName>
</protein>
<dbReference type="Gene3D" id="3.40.50.300">
    <property type="entry name" value="P-loop containing nucleotide triphosphate hydrolases"/>
    <property type="match status" value="1"/>
</dbReference>
<keyword evidence="6 13" id="KW-0963">Cytoplasm</keyword>
<dbReference type="RefSeq" id="WP_040364202.1">
    <property type="nucleotide sequence ID" value="NZ_JOPB01000005.1"/>
</dbReference>
<dbReference type="SMART" id="SM00072">
    <property type="entry name" value="GuKc"/>
    <property type="match status" value="1"/>
</dbReference>
<keyword evidence="16" id="KW-1185">Reference proteome</keyword>
<dbReference type="EC" id="2.7.4.8" evidence="4 13"/>
<evidence type="ECO:0000256" key="11">
    <source>
        <dbReference type="ARBA" id="ARBA00030128"/>
    </source>
</evidence>
<dbReference type="GO" id="GO:0005829">
    <property type="term" value="C:cytosol"/>
    <property type="evidence" value="ECO:0007669"/>
    <property type="project" value="TreeGrafter"/>
</dbReference>
<keyword evidence="9 13" id="KW-0418">Kinase</keyword>
<dbReference type="InterPro" id="IPR008144">
    <property type="entry name" value="Guanylate_kin-like_dom"/>
</dbReference>
<evidence type="ECO:0000256" key="5">
    <source>
        <dbReference type="ARBA" id="ARBA00016296"/>
    </source>
</evidence>
<dbReference type="NCBIfam" id="TIGR03263">
    <property type="entry name" value="guanyl_kin"/>
    <property type="match status" value="1"/>
</dbReference>
<dbReference type="Proteomes" id="UP000194946">
    <property type="component" value="Unassembled WGS sequence"/>
</dbReference>
<evidence type="ECO:0000256" key="3">
    <source>
        <dbReference type="ARBA" id="ARBA00005790"/>
    </source>
</evidence>
<evidence type="ECO:0000256" key="9">
    <source>
        <dbReference type="ARBA" id="ARBA00022777"/>
    </source>
</evidence>
<dbReference type="Gene3D" id="3.30.63.10">
    <property type="entry name" value="Guanylate Kinase phosphate binding domain"/>
    <property type="match status" value="1"/>
</dbReference>
<evidence type="ECO:0000256" key="4">
    <source>
        <dbReference type="ARBA" id="ARBA00012961"/>
    </source>
</evidence>
<dbReference type="PANTHER" id="PTHR23117:SF13">
    <property type="entry name" value="GUANYLATE KINASE"/>
    <property type="match status" value="1"/>
</dbReference>
<dbReference type="InterPro" id="IPR020590">
    <property type="entry name" value="Guanylate_kinase_CS"/>
</dbReference>
<dbReference type="InterPro" id="IPR008145">
    <property type="entry name" value="GK/Ca_channel_bsu"/>
</dbReference>
<reference evidence="16" key="1">
    <citation type="submission" date="2014-06" db="EMBL/GenBank/DDBJ databases">
        <authorList>
            <person name="Winans N.J."/>
            <person name="Newell P.D."/>
            <person name="Douglas A.E."/>
        </authorList>
    </citation>
    <scope>NUCLEOTIDE SEQUENCE [LARGE SCALE GENOMIC DNA]</scope>
    <source>
        <strain evidence="16">DmL_052</strain>
    </source>
</reference>
<dbReference type="PROSITE" id="PS50052">
    <property type="entry name" value="GUANYLATE_KINASE_2"/>
    <property type="match status" value="1"/>
</dbReference>
<comment type="subcellular location">
    <subcellularLocation>
        <location evidence="2 13">Cytoplasm</location>
    </subcellularLocation>
</comment>
<evidence type="ECO:0000256" key="1">
    <source>
        <dbReference type="ARBA" id="ARBA00003531"/>
    </source>
</evidence>
<evidence type="ECO:0000256" key="7">
    <source>
        <dbReference type="ARBA" id="ARBA00022679"/>
    </source>
</evidence>
<sequence>MSELQSKPTEPAKRRGICFVLSAPSGAGKSTIANALRASQKNLSHSISVTTRPPRPGESDGVHYHFITQEQFEEQAKNGDLLEWATVFGKSYGTPKAPVEQQLAEGKDLIFDIDWQGQQQIKAALPNDVVSIFILPPSLEELQQRLINRASDHPNEINKRMDAALNEISHWKEFDYVIINNKLDLAIHEAESILSCERLKTKRQIFLKSFTDSFSR</sequence>
<feature type="binding site" evidence="13">
    <location>
        <begin position="23"/>
        <end position="30"/>
    </location>
    <ligand>
        <name>ATP</name>
        <dbReference type="ChEBI" id="CHEBI:30616"/>
    </ligand>
</feature>
<keyword evidence="10 13" id="KW-0067">ATP-binding</keyword>
<dbReference type="EMBL" id="JOPB01000005">
    <property type="protein sequence ID" value="OUI78672.1"/>
    <property type="molecule type" value="Genomic_DNA"/>
</dbReference>
<evidence type="ECO:0000259" key="14">
    <source>
        <dbReference type="PROSITE" id="PS50052"/>
    </source>
</evidence>
<dbReference type="Pfam" id="PF00625">
    <property type="entry name" value="Guanylate_kin"/>
    <property type="match status" value="1"/>
</dbReference>
<dbReference type="SUPFAM" id="SSF52540">
    <property type="entry name" value="P-loop containing nucleoside triphosphate hydrolases"/>
    <property type="match status" value="1"/>
</dbReference>
<comment type="similarity">
    <text evidence="3 13">Belongs to the guanylate kinase family.</text>
</comment>
<evidence type="ECO:0000313" key="16">
    <source>
        <dbReference type="Proteomes" id="UP000194946"/>
    </source>
</evidence>
<gene>
    <name evidence="13" type="primary">gmk</name>
    <name evidence="15" type="ORF">HK18_07220</name>
</gene>
<dbReference type="GO" id="GO:0005524">
    <property type="term" value="F:ATP binding"/>
    <property type="evidence" value="ECO:0007669"/>
    <property type="project" value="UniProtKB-UniRule"/>
</dbReference>
<evidence type="ECO:0000313" key="15">
    <source>
        <dbReference type="EMBL" id="OUI78672.1"/>
    </source>
</evidence>
<dbReference type="HAMAP" id="MF_00328">
    <property type="entry name" value="Guanylate_kinase"/>
    <property type="match status" value="1"/>
</dbReference>
<evidence type="ECO:0000256" key="6">
    <source>
        <dbReference type="ARBA" id="ARBA00022490"/>
    </source>
</evidence>
<dbReference type="InterPro" id="IPR027417">
    <property type="entry name" value="P-loop_NTPase"/>
</dbReference>